<protein>
    <recommendedName>
        <fullName evidence="4">Lipocalin-like domain-containing protein</fullName>
    </recommendedName>
</protein>
<feature type="signal peptide" evidence="1">
    <location>
        <begin position="1"/>
        <end position="25"/>
    </location>
</feature>
<organism evidence="2 3">
    <name type="scientific">Flavobacterium urumqiense</name>
    <dbReference type="NCBI Taxonomy" id="935224"/>
    <lineage>
        <taxon>Bacteria</taxon>
        <taxon>Pseudomonadati</taxon>
        <taxon>Bacteroidota</taxon>
        <taxon>Flavobacteriia</taxon>
        <taxon>Flavobacteriales</taxon>
        <taxon>Flavobacteriaceae</taxon>
        <taxon>Flavobacterium</taxon>
    </lineage>
</organism>
<reference evidence="3" key="1">
    <citation type="submission" date="2016-10" db="EMBL/GenBank/DDBJ databases">
        <authorList>
            <person name="Varghese N."/>
            <person name="Submissions S."/>
        </authorList>
    </citation>
    <scope>NUCLEOTIDE SEQUENCE [LARGE SCALE GENOMIC DNA]</scope>
    <source>
        <strain evidence="3">CGMCC 1.9230</strain>
    </source>
</reference>
<name>A0A1H5US85_9FLAO</name>
<evidence type="ECO:0008006" key="4">
    <source>
        <dbReference type="Google" id="ProtNLM"/>
    </source>
</evidence>
<dbReference type="AlphaFoldDB" id="A0A1H5US85"/>
<dbReference type="EMBL" id="FNVP01000002">
    <property type="protein sequence ID" value="SEF77278.1"/>
    <property type="molecule type" value="Genomic_DNA"/>
</dbReference>
<dbReference type="RefSeq" id="WP_208618864.1">
    <property type="nucleotide sequence ID" value="NZ_FNVP01000002.1"/>
</dbReference>
<feature type="chain" id="PRO_5009286464" description="Lipocalin-like domain-containing protein" evidence="1">
    <location>
        <begin position="26"/>
        <end position="139"/>
    </location>
</feature>
<proteinExistence type="predicted"/>
<evidence type="ECO:0000313" key="3">
    <source>
        <dbReference type="Proteomes" id="UP000236737"/>
    </source>
</evidence>
<keyword evidence="3" id="KW-1185">Reference proteome</keyword>
<accession>A0A1H5US85</accession>
<evidence type="ECO:0000313" key="2">
    <source>
        <dbReference type="EMBL" id="SEF77278.1"/>
    </source>
</evidence>
<keyword evidence="1" id="KW-0732">Signal</keyword>
<evidence type="ECO:0000256" key="1">
    <source>
        <dbReference type="SAM" id="SignalP"/>
    </source>
</evidence>
<gene>
    <name evidence="2" type="ORF">SAMN04488130_102370</name>
</gene>
<dbReference type="Proteomes" id="UP000236737">
    <property type="component" value="Unassembled WGS sequence"/>
</dbReference>
<dbReference type="PROSITE" id="PS51257">
    <property type="entry name" value="PROKAR_LIPOPROTEIN"/>
    <property type="match status" value="1"/>
</dbReference>
<sequence length="139" mass="15786">MKKSKLFLVAIITMILITATSCSKSDESTNSSLTPTEQKLIGKWNTSSNLKGNTYSYNSDKTAAYINTYNGVATTYNGAWTIIDGDVLIEYYPDKGEAWNNNWQQSPTLKNKIEFINDKTVRQTDFYNSSQINIHYKEN</sequence>